<dbReference type="OMA" id="TCFGGTL"/>
<proteinExistence type="predicted"/>
<dbReference type="PANTHER" id="PTHR38225:SF4">
    <property type="entry name" value="PROTEIN, PUTATIVE-RELATED"/>
    <property type="match status" value="1"/>
</dbReference>
<dbReference type="Gramene" id="C.cajan_19061.t">
    <property type="protein sequence ID" value="C.cajan_19061.t"/>
    <property type="gene ID" value="C.cajan_19061"/>
</dbReference>
<dbReference type="Proteomes" id="UP000075243">
    <property type="component" value="Chromosome 7"/>
</dbReference>
<keyword evidence="1" id="KW-0472">Membrane</keyword>
<accession>A0A151TD57</accession>
<dbReference type="AlphaFoldDB" id="A0A151TD57"/>
<evidence type="ECO:0000313" key="2">
    <source>
        <dbReference type="EMBL" id="KYP65000.1"/>
    </source>
</evidence>
<dbReference type="EMBL" id="CM003609">
    <property type="protein sequence ID" value="KYP65000.1"/>
    <property type="molecule type" value="Genomic_DNA"/>
</dbReference>
<sequence length="129" mass="14879">MAASLRSFFSIKARGSTYLKRSDVRRGPQLIKVQNYQDEGRFTDIDANLDVLKKRIEMVKMKDRLERCCTSQHGWNYVPLSNNHKSKRNKEEFMSIIELIGLVCRTLSLTCLSGTLFICLVSLLVHLQL</sequence>
<organism evidence="2 3">
    <name type="scientific">Cajanus cajan</name>
    <name type="common">Pigeon pea</name>
    <name type="synonym">Cajanus indicus</name>
    <dbReference type="NCBI Taxonomy" id="3821"/>
    <lineage>
        <taxon>Eukaryota</taxon>
        <taxon>Viridiplantae</taxon>
        <taxon>Streptophyta</taxon>
        <taxon>Embryophyta</taxon>
        <taxon>Tracheophyta</taxon>
        <taxon>Spermatophyta</taxon>
        <taxon>Magnoliopsida</taxon>
        <taxon>eudicotyledons</taxon>
        <taxon>Gunneridae</taxon>
        <taxon>Pentapetalae</taxon>
        <taxon>rosids</taxon>
        <taxon>fabids</taxon>
        <taxon>Fabales</taxon>
        <taxon>Fabaceae</taxon>
        <taxon>Papilionoideae</taxon>
        <taxon>50 kb inversion clade</taxon>
        <taxon>NPAAA clade</taxon>
        <taxon>indigoferoid/millettioid clade</taxon>
        <taxon>Phaseoleae</taxon>
        <taxon>Cajanus</taxon>
    </lineage>
</organism>
<evidence type="ECO:0000313" key="3">
    <source>
        <dbReference type="Proteomes" id="UP000075243"/>
    </source>
</evidence>
<keyword evidence="3" id="KW-1185">Reference proteome</keyword>
<dbReference type="PANTHER" id="PTHR38225">
    <property type="entry name" value="PROTEIN, PUTATIVE-RELATED"/>
    <property type="match status" value="1"/>
</dbReference>
<protein>
    <submittedName>
        <fullName evidence="2">Uncharacterized protein</fullName>
    </submittedName>
</protein>
<reference evidence="2 3" key="1">
    <citation type="journal article" date="2012" name="Nat. Biotechnol.">
        <title>Draft genome sequence of pigeonpea (Cajanus cajan), an orphan legume crop of resource-poor farmers.</title>
        <authorList>
            <person name="Varshney R.K."/>
            <person name="Chen W."/>
            <person name="Li Y."/>
            <person name="Bharti A.K."/>
            <person name="Saxena R.K."/>
            <person name="Schlueter J.A."/>
            <person name="Donoghue M.T."/>
            <person name="Azam S."/>
            <person name="Fan G."/>
            <person name="Whaley A.M."/>
            <person name="Farmer A.D."/>
            <person name="Sheridan J."/>
            <person name="Iwata A."/>
            <person name="Tuteja R."/>
            <person name="Penmetsa R.V."/>
            <person name="Wu W."/>
            <person name="Upadhyaya H.D."/>
            <person name="Yang S.P."/>
            <person name="Shah T."/>
            <person name="Saxena K.B."/>
            <person name="Michael T."/>
            <person name="McCombie W.R."/>
            <person name="Yang B."/>
            <person name="Zhang G."/>
            <person name="Yang H."/>
            <person name="Wang J."/>
            <person name="Spillane C."/>
            <person name="Cook D.R."/>
            <person name="May G.D."/>
            <person name="Xu X."/>
            <person name="Jackson S.A."/>
        </authorList>
    </citation>
    <scope>NUCLEOTIDE SEQUENCE [LARGE SCALE GENOMIC DNA]</scope>
    <source>
        <strain evidence="3">cv. Asha</strain>
    </source>
</reference>
<evidence type="ECO:0000256" key="1">
    <source>
        <dbReference type="SAM" id="Phobius"/>
    </source>
</evidence>
<keyword evidence="1" id="KW-1133">Transmembrane helix</keyword>
<name>A0A151TD57_CAJCA</name>
<gene>
    <name evidence="2" type="ORF">KK1_019614</name>
</gene>
<feature type="transmembrane region" description="Helical" evidence="1">
    <location>
        <begin position="96"/>
        <end position="125"/>
    </location>
</feature>
<keyword evidence="1" id="KW-0812">Transmembrane</keyword>